<accession>A0AA35CIZ3</accession>
<organism evidence="1 2">
    <name type="scientific">Caldinitratiruptor microaerophilus</name>
    <dbReference type="NCBI Taxonomy" id="671077"/>
    <lineage>
        <taxon>Bacteria</taxon>
        <taxon>Bacillati</taxon>
        <taxon>Bacillota</taxon>
        <taxon>Clostridia</taxon>
        <taxon>Eubacteriales</taxon>
        <taxon>Symbiobacteriaceae</taxon>
        <taxon>Caldinitratiruptor</taxon>
    </lineage>
</organism>
<reference evidence="1" key="1">
    <citation type="submission" date="2022-03" db="EMBL/GenBank/DDBJ databases">
        <title>Complete genome sequence of Caldinitratiruptor microaerophilus.</title>
        <authorList>
            <person name="Mukaiyama R."/>
            <person name="Nishiyama T."/>
            <person name="Ueda K."/>
        </authorList>
    </citation>
    <scope>NUCLEOTIDE SEQUENCE</scope>
    <source>
        <strain evidence="1">JCM 16183</strain>
    </source>
</reference>
<protein>
    <submittedName>
        <fullName evidence="1">Uncharacterized protein</fullName>
    </submittedName>
</protein>
<dbReference type="AlphaFoldDB" id="A0AA35CIZ3"/>
<dbReference type="Proteomes" id="UP001163687">
    <property type="component" value="Chromosome"/>
</dbReference>
<proteinExistence type="predicted"/>
<name>A0AA35CIZ3_9FIRM</name>
<gene>
    <name evidence="1" type="ORF">caldi_03030</name>
</gene>
<evidence type="ECO:0000313" key="1">
    <source>
        <dbReference type="EMBL" id="BDG59213.1"/>
    </source>
</evidence>
<dbReference type="RefSeq" id="WP_264843330.1">
    <property type="nucleotide sequence ID" value="NZ_AP025628.1"/>
</dbReference>
<dbReference type="KEGG" id="cmic:caldi_03030"/>
<dbReference type="EMBL" id="AP025628">
    <property type="protein sequence ID" value="BDG59213.1"/>
    <property type="molecule type" value="Genomic_DNA"/>
</dbReference>
<keyword evidence="2" id="KW-1185">Reference proteome</keyword>
<sequence>MTPRMRLLAPAAVVLLAAIAIDFARAQVARRQLLRTVREAAVAAAGGYTAEVVVTLTQRCGDVETSAQHVLLEHDLNPARMGQLLNTRCVPTAATAEARRLVPTAALSLGFPKRGAYRVTDVRVATPSGTRPTATVSIEARAGWLRWPIRVEATAPVPPPDPTRIAEALRQAVEAAGASRATQ</sequence>
<evidence type="ECO:0000313" key="2">
    <source>
        <dbReference type="Proteomes" id="UP001163687"/>
    </source>
</evidence>